<keyword evidence="3" id="KW-1185">Reference proteome</keyword>
<feature type="region of interest" description="Disordered" evidence="1">
    <location>
        <begin position="263"/>
        <end position="286"/>
    </location>
</feature>
<feature type="compositionally biased region" description="Polar residues" evidence="1">
    <location>
        <begin position="309"/>
        <end position="318"/>
    </location>
</feature>
<organism evidence="2 3">
    <name type="scientific">Aspergillus sclerotialis</name>
    <dbReference type="NCBI Taxonomy" id="2070753"/>
    <lineage>
        <taxon>Eukaryota</taxon>
        <taxon>Fungi</taxon>
        <taxon>Dikarya</taxon>
        <taxon>Ascomycota</taxon>
        <taxon>Pezizomycotina</taxon>
        <taxon>Eurotiomycetes</taxon>
        <taxon>Eurotiomycetidae</taxon>
        <taxon>Eurotiales</taxon>
        <taxon>Aspergillaceae</taxon>
        <taxon>Aspergillus</taxon>
        <taxon>Aspergillus subgen. Polypaecilum</taxon>
    </lineage>
</organism>
<feature type="compositionally biased region" description="Polar residues" evidence="1">
    <location>
        <begin position="116"/>
        <end position="133"/>
    </location>
</feature>
<name>A0A3A2ZA64_9EURO</name>
<accession>A0A3A2ZA64</accession>
<feature type="region of interest" description="Disordered" evidence="1">
    <location>
        <begin position="307"/>
        <end position="341"/>
    </location>
</feature>
<reference evidence="3" key="1">
    <citation type="submission" date="2017-02" db="EMBL/GenBank/DDBJ databases">
        <authorList>
            <person name="Tafer H."/>
            <person name="Lopandic K."/>
        </authorList>
    </citation>
    <scope>NUCLEOTIDE SEQUENCE [LARGE SCALE GENOMIC DNA]</scope>
    <source>
        <strain evidence="3">CBS 366.77</strain>
    </source>
</reference>
<sequence>MKLSLKVKNSPHRNGNDQSTPRTPSATPASQRESLAKLDITSSTHSGDGGSAYAKSDGFEKRLRDQESQSNYQSDSHVDKKLCQQAETQVGEQKRSGRRRRRIYTHVKKNRKSKISENNPTDPDDITSSHPGQTSWSIDNLPDILYVLHPTAAHTKSRNAILMTPFLSFGKRVKNYLVLPRQISSRVEGWRLEAWMRTDRRITAQDIIDRINPRYGITVDDIMARREEFREKFHLANWDARPNSILKTKLVVAGLDPKSNSTRGLTPGLIDPKKGEEGGRIPLPPDTLHVLGYGNKENALRLNEASDHVGSSYSPGKVTSSQDSSTYIQSSEHPSQVSMSVDEYRNSASDNGNNLCVRNNAKSIRLVNNKNDTSLTNDANSGHIANRKSEQYFYYSSDEAPTYADTLKTTGNDKINNDDHRAAEEMAFNNTRMDLEYQLDIQAETPILNTIDISDYFPEYPEEVTELAHYRPQLGTPRGDNPIFGVH</sequence>
<feature type="compositionally biased region" description="Polar residues" evidence="1">
    <location>
        <begin position="12"/>
        <end position="33"/>
    </location>
</feature>
<protein>
    <submittedName>
        <fullName evidence="2">Uncharacterized protein</fullName>
    </submittedName>
</protein>
<dbReference type="AlphaFoldDB" id="A0A3A2ZA64"/>
<dbReference type="OrthoDB" id="5348779at2759"/>
<feature type="region of interest" description="Disordered" evidence="1">
    <location>
        <begin position="1"/>
        <end position="133"/>
    </location>
</feature>
<feature type="compositionally biased region" description="Basic residues" evidence="1">
    <location>
        <begin position="96"/>
        <end position="113"/>
    </location>
</feature>
<comment type="caution">
    <text evidence="2">The sequence shown here is derived from an EMBL/GenBank/DDBJ whole genome shotgun (WGS) entry which is preliminary data.</text>
</comment>
<dbReference type="Proteomes" id="UP000266188">
    <property type="component" value="Unassembled WGS sequence"/>
</dbReference>
<dbReference type="EMBL" id="MVGC01000347">
    <property type="protein sequence ID" value="RJE20019.1"/>
    <property type="molecule type" value="Genomic_DNA"/>
</dbReference>
<evidence type="ECO:0000256" key="1">
    <source>
        <dbReference type="SAM" id="MobiDB-lite"/>
    </source>
</evidence>
<evidence type="ECO:0000313" key="2">
    <source>
        <dbReference type="EMBL" id="RJE20019.1"/>
    </source>
</evidence>
<feature type="compositionally biased region" description="Low complexity" evidence="1">
    <location>
        <begin position="319"/>
        <end position="331"/>
    </location>
</feature>
<gene>
    <name evidence="2" type="ORF">PHISCL_07648</name>
</gene>
<proteinExistence type="predicted"/>
<feature type="compositionally biased region" description="Basic and acidic residues" evidence="1">
    <location>
        <begin position="57"/>
        <end position="67"/>
    </location>
</feature>
<evidence type="ECO:0000313" key="3">
    <source>
        <dbReference type="Proteomes" id="UP000266188"/>
    </source>
</evidence>